<keyword evidence="4" id="KW-0732">Signal</keyword>
<feature type="chain" id="PRO_5015674026" evidence="4">
    <location>
        <begin position="23"/>
        <end position="212"/>
    </location>
</feature>
<keyword evidence="1" id="KW-0677">Repeat</keyword>
<evidence type="ECO:0000313" key="5">
    <source>
        <dbReference type="EMBL" id="PVH26495.1"/>
    </source>
</evidence>
<evidence type="ECO:0000256" key="3">
    <source>
        <dbReference type="PROSITE-ProRule" id="PRU00339"/>
    </source>
</evidence>
<organism evidence="5 6">
    <name type="scientific">Sphingobacterium corticibacter</name>
    <dbReference type="NCBI Taxonomy" id="2171749"/>
    <lineage>
        <taxon>Bacteria</taxon>
        <taxon>Pseudomonadati</taxon>
        <taxon>Bacteroidota</taxon>
        <taxon>Sphingobacteriia</taxon>
        <taxon>Sphingobacteriales</taxon>
        <taxon>Sphingobacteriaceae</taxon>
        <taxon>Sphingobacterium</taxon>
    </lineage>
</organism>
<proteinExistence type="predicted"/>
<dbReference type="Pfam" id="PF00515">
    <property type="entry name" value="TPR_1"/>
    <property type="match status" value="1"/>
</dbReference>
<dbReference type="PANTHER" id="PTHR44858">
    <property type="entry name" value="TETRATRICOPEPTIDE REPEAT PROTEIN 6"/>
    <property type="match status" value="1"/>
</dbReference>
<evidence type="ECO:0000256" key="1">
    <source>
        <dbReference type="ARBA" id="ARBA00022737"/>
    </source>
</evidence>
<name>A0A2T8HM35_9SPHI</name>
<accession>A0A2T8HM35</accession>
<dbReference type="SUPFAM" id="SSF48452">
    <property type="entry name" value="TPR-like"/>
    <property type="match status" value="1"/>
</dbReference>
<dbReference type="OrthoDB" id="789632at2"/>
<dbReference type="InterPro" id="IPR019734">
    <property type="entry name" value="TPR_rpt"/>
</dbReference>
<evidence type="ECO:0000256" key="2">
    <source>
        <dbReference type="ARBA" id="ARBA00022803"/>
    </source>
</evidence>
<keyword evidence="6" id="KW-1185">Reference proteome</keyword>
<dbReference type="PANTHER" id="PTHR44858:SF1">
    <property type="entry name" value="UDP-N-ACETYLGLUCOSAMINE--PEPTIDE N-ACETYLGLUCOSAMINYLTRANSFERASE SPINDLY-RELATED"/>
    <property type="match status" value="1"/>
</dbReference>
<evidence type="ECO:0000313" key="6">
    <source>
        <dbReference type="Proteomes" id="UP000245627"/>
    </source>
</evidence>
<feature type="signal peptide" evidence="4">
    <location>
        <begin position="1"/>
        <end position="22"/>
    </location>
</feature>
<dbReference type="Proteomes" id="UP000245627">
    <property type="component" value="Unassembled WGS sequence"/>
</dbReference>
<sequence>MRKVKIGMAALALALSVYSAEAQQAEHKNPNVRAGEKALMGGDFKTAITHLQKSMPAEAADADVHYLLGYALFQNGDFKKAADSFTKVVALNPKNTSAYYYKAKANNAVAVSTESKIDAKQRQALLESSIADYTKAISMDAQDAKLYQNRGTAYRDLGILKGNAGAAYNKAAATESYNKAVTDFEKVLTFDASRKDIQTELKKAKVYRDNLK</sequence>
<reference evidence="5 6" key="1">
    <citation type="submission" date="2018-04" db="EMBL/GenBank/DDBJ databases">
        <title>Sphingobacterium cortibacter sp. nov.</title>
        <authorList>
            <person name="Li Y."/>
        </authorList>
    </citation>
    <scope>NUCLEOTIDE SEQUENCE [LARGE SCALE GENOMIC DNA]</scope>
    <source>
        <strain evidence="5 6">2c-3</strain>
    </source>
</reference>
<dbReference type="RefSeq" id="WP_116774356.1">
    <property type="nucleotide sequence ID" value="NZ_QDKG01000001.1"/>
</dbReference>
<dbReference type="EMBL" id="QDKG01000001">
    <property type="protein sequence ID" value="PVH26495.1"/>
    <property type="molecule type" value="Genomic_DNA"/>
</dbReference>
<keyword evidence="2 3" id="KW-0802">TPR repeat</keyword>
<dbReference type="AlphaFoldDB" id="A0A2T8HM35"/>
<gene>
    <name evidence="5" type="ORF">DC487_02440</name>
</gene>
<protein>
    <submittedName>
        <fullName evidence="5">Uncharacterized protein</fullName>
    </submittedName>
</protein>
<dbReference type="InterPro" id="IPR050498">
    <property type="entry name" value="Ycf3"/>
</dbReference>
<feature type="repeat" description="TPR" evidence="3">
    <location>
        <begin position="62"/>
        <end position="95"/>
    </location>
</feature>
<dbReference type="Gene3D" id="1.25.40.10">
    <property type="entry name" value="Tetratricopeptide repeat domain"/>
    <property type="match status" value="2"/>
</dbReference>
<evidence type="ECO:0000256" key="4">
    <source>
        <dbReference type="SAM" id="SignalP"/>
    </source>
</evidence>
<dbReference type="PROSITE" id="PS50293">
    <property type="entry name" value="TPR_REGION"/>
    <property type="match status" value="1"/>
</dbReference>
<dbReference type="InterPro" id="IPR011990">
    <property type="entry name" value="TPR-like_helical_dom_sf"/>
</dbReference>
<dbReference type="PROSITE" id="PS50005">
    <property type="entry name" value="TPR"/>
    <property type="match status" value="1"/>
</dbReference>
<dbReference type="SMART" id="SM00028">
    <property type="entry name" value="TPR"/>
    <property type="match status" value="1"/>
</dbReference>
<comment type="caution">
    <text evidence="5">The sequence shown here is derived from an EMBL/GenBank/DDBJ whole genome shotgun (WGS) entry which is preliminary data.</text>
</comment>